<dbReference type="InterPro" id="IPR045595">
    <property type="entry name" value="SufBD_N"/>
</dbReference>
<accession>A0AAU7J8Y2</accession>
<dbReference type="Pfam" id="PF19295">
    <property type="entry name" value="SufBD_N"/>
    <property type="match status" value="1"/>
</dbReference>
<organism evidence="4">
    <name type="scientific">Alsobacter sp. KACC 23698</name>
    <dbReference type="NCBI Taxonomy" id="3149229"/>
    <lineage>
        <taxon>Bacteria</taxon>
        <taxon>Pseudomonadati</taxon>
        <taxon>Pseudomonadota</taxon>
        <taxon>Alphaproteobacteria</taxon>
        <taxon>Hyphomicrobiales</taxon>
        <taxon>Alsobacteraceae</taxon>
        <taxon>Alsobacter</taxon>
    </lineage>
</organism>
<dbReference type="InterPro" id="IPR011542">
    <property type="entry name" value="SUF_FeS_clus_asmbl_SufD"/>
</dbReference>
<evidence type="ECO:0000313" key="4">
    <source>
        <dbReference type="EMBL" id="XBO36750.1"/>
    </source>
</evidence>
<dbReference type="InterPro" id="IPR000825">
    <property type="entry name" value="SUF_FeS_clus_asmbl_SufBD_core"/>
</dbReference>
<sequence length="440" mass="45708">MSQIPNVTPMRTTAENQLLELFPSVRARLPGDAASREKAFGAFAEAGLPHRRVEAWKYTDLRALLREAAPLADGASAAALAVAGSSMGPIAALGGLIAIVDGQFAPTLSDLGALPTGVEVAGLADAMGAGHPLLSRLGASITADDAVLALNSALMSDGAVIRVPAGLKPSQPIVVRFARTGAEVRSTYTRVLLVVEDGASVTLVETHEGPAGVAHQDNTAVEILAGDGCVVNHVRLNASGGGGVDLSSLGVRLGADASFATLALATAPALTRHQVFLTFAGERSKASINGAALLHGRQHADTTLVVNHSVPHCESRELFKHVLDGESTGVFQGKIIVAPHAQKTDGKMMSQAVLLGDNATMNNKPELEIFADDVVCAHGATCGQLDDDLLFYLRARGLPKPDAEALMLQAFVGEALETVEDEAVRAVLESVVEAWLKARM</sequence>
<reference evidence="4" key="1">
    <citation type="submission" date="2024-05" db="EMBL/GenBank/DDBJ databases">
        <authorList>
            <person name="Kim S."/>
            <person name="Heo J."/>
            <person name="Choi H."/>
            <person name="Choi Y."/>
            <person name="Kwon S.-W."/>
            <person name="Kim Y."/>
        </authorList>
    </citation>
    <scope>NUCLEOTIDE SEQUENCE</scope>
    <source>
        <strain evidence="4">KACC 23698</strain>
    </source>
</reference>
<dbReference type="EMBL" id="CP157484">
    <property type="protein sequence ID" value="XBO36750.1"/>
    <property type="molecule type" value="Genomic_DNA"/>
</dbReference>
<evidence type="ECO:0000259" key="3">
    <source>
        <dbReference type="Pfam" id="PF19295"/>
    </source>
</evidence>
<dbReference type="AlphaFoldDB" id="A0AAU7J8Y2"/>
<dbReference type="PANTHER" id="PTHR43575:SF1">
    <property type="entry name" value="PROTEIN ABCI7, CHLOROPLASTIC"/>
    <property type="match status" value="1"/>
</dbReference>
<dbReference type="SUPFAM" id="SSF101960">
    <property type="entry name" value="Stabilizer of iron transporter SufD"/>
    <property type="match status" value="1"/>
</dbReference>
<dbReference type="PANTHER" id="PTHR43575">
    <property type="entry name" value="PROTEIN ABCI7, CHLOROPLASTIC"/>
    <property type="match status" value="1"/>
</dbReference>
<dbReference type="InterPro" id="IPR037284">
    <property type="entry name" value="SUF_FeS_clus_asmbl_SufBD_sf"/>
</dbReference>
<dbReference type="NCBIfam" id="TIGR01981">
    <property type="entry name" value="sufD"/>
    <property type="match status" value="1"/>
</dbReference>
<dbReference type="InterPro" id="IPR055346">
    <property type="entry name" value="Fe-S_cluster_assembly_SufBD"/>
</dbReference>
<protein>
    <submittedName>
        <fullName evidence="4">Fe-S cluster assembly protein SufD</fullName>
    </submittedName>
</protein>
<feature type="domain" description="SUF system FeS cluster assembly SufBD N-terminal" evidence="3">
    <location>
        <begin position="34"/>
        <end position="174"/>
    </location>
</feature>
<dbReference type="RefSeq" id="WP_406853565.1">
    <property type="nucleotide sequence ID" value="NZ_CP157484.1"/>
</dbReference>
<proteinExistence type="inferred from homology"/>
<dbReference type="Pfam" id="PF01458">
    <property type="entry name" value="SUFBD_core"/>
    <property type="match status" value="1"/>
</dbReference>
<dbReference type="GO" id="GO:0016226">
    <property type="term" value="P:iron-sulfur cluster assembly"/>
    <property type="evidence" value="ECO:0007669"/>
    <property type="project" value="InterPro"/>
</dbReference>
<gene>
    <name evidence="4" type="primary">sufD</name>
    <name evidence="4" type="ORF">ABEG18_13425</name>
</gene>
<name>A0AAU7J8Y2_9HYPH</name>
<evidence type="ECO:0000259" key="2">
    <source>
        <dbReference type="Pfam" id="PF01458"/>
    </source>
</evidence>
<evidence type="ECO:0000256" key="1">
    <source>
        <dbReference type="ARBA" id="ARBA00043967"/>
    </source>
</evidence>
<feature type="domain" description="SUF system FeS cluster assembly SufBD core" evidence="2">
    <location>
        <begin position="183"/>
        <end position="411"/>
    </location>
</feature>
<comment type="similarity">
    <text evidence="1">Belongs to the iron-sulfur cluster assembly SufBD family.</text>
</comment>